<comment type="caution">
    <text evidence="1">The sequence shown here is derived from an EMBL/GenBank/DDBJ whole genome shotgun (WGS) entry which is preliminary data.</text>
</comment>
<gene>
    <name evidence="1" type="ORF">B0T11DRAFT_90586</name>
</gene>
<evidence type="ECO:0000313" key="1">
    <source>
        <dbReference type="EMBL" id="KAH7363047.1"/>
    </source>
</evidence>
<sequence>MAQVINGGVRRSLLHVSRMKRRVVVVVLMVGLSRADEVTLRLFCRAKNFRWVPGAKTVAFGTRLVFGPASRSTDLLAPRVTRYFGGRSGHRVAVFGHPNCPSPRLSRLGGIGGEAYHVHHRSGRPGGWDGSWAEGR</sequence>
<protein>
    <submittedName>
        <fullName evidence="1">Uncharacterized protein</fullName>
    </submittedName>
</protein>
<accession>A0A8K0TI09</accession>
<keyword evidence="2" id="KW-1185">Reference proteome</keyword>
<evidence type="ECO:0000313" key="2">
    <source>
        <dbReference type="Proteomes" id="UP000813385"/>
    </source>
</evidence>
<dbReference type="AlphaFoldDB" id="A0A8K0TI09"/>
<organism evidence="1 2">
    <name type="scientific">Plectosphaerella cucumerina</name>
    <dbReference type="NCBI Taxonomy" id="40658"/>
    <lineage>
        <taxon>Eukaryota</taxon>
        <taxon>Fungi</taxon>
        <taxon>Dikarya</taxon>
        <taxon>Ascomycota</taxon>
        <taxon>Pezizomycotina</taxon>
        <taxon>Sordariomycetes</taxon>
        <taxon>Hypocreomycetidae</taxon>
        <taxon>Glomerellales</taxon>
        <taxon>Plectosphaerellaceae</taxon>
        <taxon>Plectosphaerella</taxon>
    </lineage>
</organism>
<dbReference type="EMBL" id="JAGPXD010000003">
    <property type="protein sequence ID" value="KAH7363047.1"/>
    <property type="molecule type" value="Genomic_DNA"/>
</dbReference>
<name>A0A8K0TI09_9PEZI</name>
<dbReference type="Proteomes" id="UP000813385">
    <property type="component" value="Unassembled WGS sequence"/>
</dbReference>
<proteinExistence type="predicted"/>
<reference evidence="1" key="1">
    <citation type="journal article" date="2021" name="Nat. Commun.">
        <title>Genetic determinants of endophytism in the Arabidopsis root mycobiome.</title>
        <authorList>
            <person name="Mesny F."/>
            <person name="Miyauchi S."/>
            <person name="Thiergart T."/>
            <person name="Pickel B."/>
            <person name="Atanasova L."/>
            <person name="Karlsson M."/>
            <person name="Huettel B."/>
            <person name="Barry K.W."/>
            <person name="Haridas S."/>
            <person name="Chen C."/>
            <person name="Bauer D."/>
            <person name="Andreopoulos W."/>
            <person name="Pangilinan J."/>
            <person name="LaButti K."/>
            <person name="Riley R."/>
            <person name="Lipzen A."/>
            <person name="Clum A."/>
            <person name="Drula E."/>
            <person name="Henrissat B."/>
            <person name="Kohler A."/>
            <person name="Grigoriev I.V."/>
            <person name="Martin F.M."/>
            <person name="Hacquard S."/>
        </authorList>
    </citation>
    <scope>NUCLEOTIDE SEQUENCE</scope>
    <source>
        <strain evidence="1">MPI-CAGE-AT-0016</strain>
    </source>
</reference>